<reference evidence="4 5" key="1">
    <citation type="submission" date="2020-11" db="EMBL/GenBank/DDBJ databases">
        <title>Kefir isolates.</title>
        <authorList>
            <person name="Marcisauskas S."/>
            <person name="Kim Y."/>
            <person name="Blasche S."/>
        </authorList>
    </citation>
    <scope>NUCLEOTIDE SEQUENCE [LARGE SCALE GENOMIC DNA]</scope>
    <source>
        <strain evidence="4 5">OG2</strain>
    </source>
</reference>
<gene>
    <name evidence="4" type="primary">CAF17</name>
    <name evidence="4" type="ORF">C6P45_004156</name>
</gene>
<comment type="caution">
    <text evidence="4">The sequence shown here is derived from an EMBL/GenBank/DDBJ whole genome shotgun (WGS) entry which is preliminary data.</text>
</comment>
<dbReference type="OrthoDB" id="191995at2759"/>
<comment type="subcellular location">
    <subcellularLocation>
        <location evidence="1">Mitochondrion matrix</location>
    </subcellularLocation>
</comment>
<evidence type="ECO:0000256" key="1">
    <source>
        <dbReference type="ARBA" id="ARBA00004305"/>
    </source>
</evidence>
<dbReference type="Gene3D" id="2.40.30.160">
    <property type="match status" value="1"/>
</dbReference>
<feature type="region of interest" description="Disordered" evidence="3">
    <location>
        <begin position="407"/>
        <end position="436"/>
    </location>
</feature>
<sequence>MLTNNRYLWTKLKPLRQSIYCTSRNILPFYSSIRWNSTENQPVKISGLFKYAGLNSKSYIRVHGPEAVKFINGLVSSKLQESFIKKNLTTITDDTKKSGNSLQQEIVPVSQFDITKCNWGLYHESGDQGPYIGRFGQYTAFLDGKGKLITDLILYPTPLTIDNINLTRYPEYLIELDKGNMSDKMLKTLEGHKILSKVKINLIEPNKIRTWDVSIRFQNIPQTEENPWIDNILRPMGYMKTPEDSLSFTNTVVGTLFKGYEDKIIALYIERRTDQILEKDGSAPLMFRILTDDTIEDVSTIFNQDAFPFEFEVLKEEETTFRELRLSYGLVDGVKDVKPTTVLPLELNFDYFPDVVSSNKGCYIGQELTARTFATGILRKRVVPVKITNVEALSEYVNRLDQESEKYPEVQMKSSENSADAIDTESSEKLAPSPFASTKTVRKRKRPVGSLIAFENDVGIVMFRTEYFNKIFQQDDTTREKPTLYIDIGADASEDAVTIEAQEPFWLNEWFKSNKPKLF</sequence>
<dbReference type="NCBIfam" id="TIGR03317">
    <property type="entry name" value="ygfZ_signature"/>
    <property type="match status" value="1"/>
</dbReference>
<keyword evidence="5" id="KW-1185">Reference proteome</keyword>
<dbReference type="EMBL" id="PUHR01000050">
    <property type="protein sequence ID" value="KAG0669084.1"/>
    <property type="molecule type" value="Genomic_DNA"/>
</dbReference>
<evidence type="ECO:0000313" key="4">
    <source>
        <dbReference type="EMBL" id="KAG0669084.1"/>
    </source>
</evidence>
<dbReference type="Proteomes" id="UP000750334">
    <property type="component" value="Unassembled WGS sequence"/>
</dbReference>
<dbReference type="PANTHER" id="PTHR22602">
    <property type="entry name" value="TRANSFERASE CAF17, MITOCHONDRIAL-RELATED"/>
    <property type="match status" value="1"/>
</dbReference>
<dbReference type="PANTHER" id="PTHR22602:SF0">
    <property type="entry name" value="TRANSFERASE CAF17, MITOCHONDRIAL-RELATED"/>
    <property type="match status" value="1"/>
</dbReference>
<evidence type="ECO:0000256" key="3">
    <source>
        <dbReference type="SAM" id="MobiDB-lite"/>
    </source>
</evidence>
<dbReference type="InterPro" id="IPR017703">
    <property type="entry name" value="YgfZ/GCV_T_CS"/>
</dbReference>
<evidence type="ECO:0000256" key="2">
    <source>
        <dbReference type="ARBA" id="ARBA00093447"/>
    </source>
</evidence>
<dbReference type="SUPFAM" id="SSF103025">
    <property type="entry name" value="Folate-binding domain"/>
    <property type="match status" value="1"/>
</dbReference>
<proteinExistence type="inferred from homology"/>
<name>A0A9P6WC75_MAUEX</name>
<protein>
    <submittedName>
        <fullName evidence="4">Ccr4 associated factor</fullName>
    </submittedName>
</protein>
<dbReference type="GO" id="GO:0016226">
    <property type="term" value="P:iron-sulfur cluster assembly"/>
    <property type="evidence" value="ECO:0007669"/>
    <property type="project" value="TreeGrafter"/>
</dbReference>
<comment type="similarity">
    <text evidence="2">Belongs to the GcvT family. CAF17/IBA57 subfamily.</text>
</comment>
<evidence type="ECO:0000313" key="5">
    <source>
        <dbReference type="Proteomes" id="UP000750334"/>
    </source>
</evidence>
<accession>A0A9P6WC75</accession>
<dbReference type="InterPro" id="IPR045179">
    <property type="entry name" value="YgfZ/GcvT"/>
</dbReference>
<dbReference type="AlphaFoldDB" id="A0A9P6WC75"/>
<dbReference type="GO" id="GO:0005759">
    <property type="term" value="C:mitochondrial matrix"/>
    <property type="evidence" value="ECO:0007669"/>
    <property type="project" value="UniProtKB-SubCell"/>
</dbReference>
<organism evidence="4 5">
    <name type="scientific">Maudiozyma exigua</name>
    <name type="common">Yeast</name>
    <name type="synonym">Kazachstania exigua</name>
    <dbReference type="NCBI Taxonomy" id="34358"/>
    <lineage>
        <taxon>Eukaryota</taxon>
        <taxon>Fungi</taxon>
        <taxon>Dikarya</taxon>
        <taxon>Ascomycota</taxon>
        <taxon>Saccharomycotina</taxon>
        <taxon>Saccharomycetes</taxon>
        <taxon>Saccharomycetales</taxon>
        <taxon>Saccharomycetaceae</taxon>
        <taxon>Maudiozyma</taxon>
    </lineage>
</organism>